<reference evidence="3 5" key="2">
    <citation type="submission" date="2019-06" db="EMBL/GenBank/DDBJ databases">
        <title>Whole genome shotgun sequence of Corynebacterium flavescens NBRC 14136.</title>
        <authorList>
            <person name="Hosoyama A."/>
            <person name="Uohara A."/>
            <person name="Ohji S."/>
            <person name="Ichikawa N."/>
        </authorList>
    </citation>
    <scope>NUCLEOTIDE SEQUENCE [LARGE SCALE GENOMIC DNA]</scope>
    <source>
        <strain evidence="3 5">NBRC 14136</strain>
    </source>
</reference>
<sequence length="280" mass="30877">MEISRAVLTVWYVNCPDPAKVLASQPKADRGFGRKFLAQLNPRLPVTAIGQFPLNRSATADPHEYYIGGYPGIAVVQTVIEGESLRLSKLPTNLLEAVPARNIYAFSEGGDEGYAGFAHWEQQELKRSLCGTRFELLEDHGLPEPFEAAYWAGEKYPALGGISLPFEPRGLMQEAQSYWLGIEIGSDGPDLDVVGYAVDGRPEPKIARARQSRRSLSELASDSAGKLGLSDYDDYENNFADDTEPGSTSQELWESGKRLASRASSYISRAAKAVRERWRS</sequence>
<dbReference type="EMBL" id="BJNB01000022">
    <property type="protein sequence ID" value="GEB98018.1"/>
    <property type="molecule type" value="Genomic_DNA"/>
</dbReference>
<dbReference type="GeneID" id="82879861"/>
<name>A0A1L7CKR2_CORFL</name>
<dbReference type="KEGG" id="cfc:CFLV_03905"/>
<dbReference type="EMBL" id="CP009246">
    <property type="protein sequence ID" value="APT86415.1"/>
    <property type="molecule type" value="Genomic_DNA"/>
</dbReference>
<dbReference type="RefSeq" id="WP_075729411.1">
    <property type="nucleotide sequence ID" value="NZ_BJNB01000022.1"/>
</dbReference>
<dbReference type="Proteomes" id="UP000185479">
    <property type="component" value="Chromosome"/>
</dbReference>
<dbReference type="OrthoDB" id="4772769at2"/>
<keyword evidence="4" id="KW-1185">Reference proteome</keyword>
<proteinExistence type="predicted"/>
<dbReference type="InterPro" id="IPR053847">
    <property type="entry name" value="DUF6928"/>
</dbReference>
<dbReference type="Proteomes" id="UP000315353">
    <property type="component" value="Unassembled WGS sequence"/>
</dbReference>
<evidence type="ECO:0000313" key="4">
    <source>
        <dbReference type="Proteomes" id="UP000185479"/>
    </source>
</evidence>
<feature type="compositionally biased region" description="Acidic residues" evidence="1">
    <location>
        <begin position="231"/>
        <end position="244"/>
    </location>
</feature>
<gene>
    <name evidence="3" type="ORF">CFL01nite_15130</name>
    <name evidence="2" type="ORF">CFLV_03905</name>
</gene>
<evidence type="ECO:0000256" key="1">
    <source>
        <dbReference type="SAM" id="MobiDB-lite"/>
    </source>
</evidence>
<accession>A0A1L7CKR2</accession>
<dbReference type="STRING" id="28028.CFLV_03905"/>
<protein>
    <submittedName>
        <fullName evidence="2">Uncharacterized protein</fullName>
    </submittedName>
</protein>
<reference evidence="2 4" key="1">
    <citation type="submission" date="2014-08" db="EMBL/GenBank/DDBJ databases">
        <title>Complete genome sequence of Corynebacterium flavescens OJ8(T)(=DSM 20296(T)), isolated from cheese.</title>
        <authorList>
            <person name="Ruckert C."/>
            <person name="Albersmeier A."/>
            <person name="Winkler A."/>
            <person name="Kalinowski J."/>
        </authorList>
    </citation>
    <scope>NUCLEOTIDE SEQUENCE [LARGE SCALE GENOMIC DNA]</scope>
    <source>
        <strain evidence="2 4">OJ8</strain>
    </source>
</reference>
<evidence type="ECO:0000313" key="2">
    <source>
        <dbReference type="EMBL" id="APT86415.1"/>
    </source>
</evidence>
<feature type="region of interest" description="Disordered" evidence="1">
    <location>
        <begin position="207"/>
        <end position="255"/>
    </location>
</feature>
<evidence type="ECO:0000313" key="5">
    <source>
        <dbReference type="Proteomes" id="UP000315353"/>
    </source>
</evidence>
<dbReference type="AlphaFoldDB" id="A0A1L7CKR2"/>
<dbReference type="Pfam" id="PF21997">
    <property type="entry name" value="DUF6928"/>
    <property type="match status" value="1"/>
</dbReference>
<evidence type="ECO:0000313" key="3">
    <source>
        <dbReference type="EMBL" id="GEB98018.1"/>
    </source>
</evidence>
<organism evidence="2 4">
    <name type="scientific">Corynebacterium flavescens</name>
    <dbReference type="NCBI Taxonomy" id="28028"/>
    <lineage>
        <taxon>Bacteria</taxon>
        <taxon>Bacillati</taxon>
        <taxon>Actinomycetota</taxon>
        <taxon>Actinomycetes</taxon>
        <taxon>Mycobacteriales</taxon>
        <taxon>Corynebacteriaceae</taxon>
        <taxon>Corynebacterium</taxon>
    </lineage>
</organism>